<keyword evidence="2" id="KW-1185">Reference proteome</keyword>
<evidence type="ECO:0000313" key="2">
    <source>
        <dbReference type="Proteomes" id="UP000005546"/>
    </source>
</evidence>
<sequence>MIYKLQAFEYQIYKEEQTSLQIFIFIKPFLLMISWKIRPYGS</sequence>
<comment type="caution">
    <text evidence="1">The sequence shown here is derived from an EMBL/GenBank/DDBJ whole genome shotgun (WGS) entry which is preliminary data.</text>
</comment>
<proteinExistence type="predicted"/>
<name>F3QVI8_9BACT</name>
<evidence type="ECO:0000313" key="1">
    <source>
        <dbReference type="EMBL" id="EGG52769.1"/>
    </source>
</evidence>
<dbReference type="AlphaFoldDB" id="F3QVI8"/>
<dbReference type="Proteomes" id="UP000005546">
    <property type="component" value="Unassembled WGS sequence"/>
</dbReference>
<organism evidence="1 2">
    <name type="scientific">Paraprevotella xylaniphila YIT 11841</name>
    <dbReference type="NCBI Taxonomy" id="762982"/>
    <lineage>
        <taxon>Bacteria</taxon>
        <taxon>Pseudomonadati</taxon>
        <taxon>Bacteroidota</taxon>
        <taxon>Bacteroidia</taxon>
        <taxon>Bacteroidales</taxon>
        <taxon>Prevotellaceae</taxon>
        <taxon>Paraprevotella</taxon>
    </lineage>
</organism>
<dbReference type="HOGENOM" id="CLU_3255374_0_0_10"/>
<gene>
    <name evidence="1" type="ORF">HMPREF9442_02214</name>
</gene>
<protein>
    <submittedName>
        <fullName evidence="1">Uncharacterized protein</fullName>
    </submittedName>
</protein>
<accession>F3QVI8</accession>
<dbReference type="EMBL" id="AFBR01000065">
    <property type="protein sequence ID" value="EGG52769.1"/>
    <property type="molecule type" value="Genomic_DNA"/>
</dbReference>
<reference evidence="1 2" key="1">
    <citation type="submission" date="2011-02" db="EMBL/GenBank/DDBJ databases">
        <authorList>
            <person name="Weinstock G."/>
            <person name="Sodergren E."/>
            <person name="Clifton S."/>
            <person name="Fulton L."/>
            <person name="Fulton B."/>
            <person name="Courtney L."/>
            <person name="Fronick C."/>
            <person name="Harrison M."/>
            <person name="Strong C."/>
            <person name="Farmer C."/>
            <person name="Delahaunty K."/>
            <person name="Markovic C."/>
            <person name="Hall O."/>
            <person name="Minx P."/>
            <person name="Tomlinson C."/>
            <person name="Mitreva M."/>
            <person name="Hou S."/>
            <person name="Chen J."/>
            <person name="Wollam A."/>
            <person name="Pepin K.H."/>
            <person name="Johnson M."/>
            <person name="Bhonagiri V."/>
            <person name="Zhang X."/>
            <person name="Suruliraj S."/>
            <person name="Warren W."/>
            <person name="Chinwalla A."/>
            <person name="Mardis E.R."/>
            <person name="Wilson R.K."/>
        </authorList>
    </citation>
    <scope>NUCLEOTIDE SEQUENCE [LARGE SCALE GENOMIC DNA]</scope>
    <source>
        <strain evidence="1 2">YIT 11841</strain>
    </source>
</reference>